<comment type="caution">
    <text evidence="1">The sequence shown here is derived from an EMBL/GenBank/DDBJ whole genome shotgun (WGS) entry which is preliminary data.</text>
</comment>
<sequence>MESLPVVASWFVLSRFISDIMARDFFRIKPAAYKNKKMEQEACPLIPLIPTE</sequence>
<keyword evidence="2" id="KW-1185">Reference proteome</keyword>
<name>W4VQV9_9BACI</name>
<organism evidence="1 2">
    <name type="scientific">Gracilibacillus boraciitolerans JCM 21714</name>
    <dbReference type="NCBI Taxonomy" id="1298598"/>
    <lineage>
        <taxon>Bacteria</taxon>
        <taxon>Bacillati</taxon>
        <taxon>Bacillota</taxon>
        <taxon>Bacilli</taxon>
        <taxon>Bacillales</taxon>
        <taxon>Bacillaceae</taxon>
        <taxon>Gracilibacillus</taxon>
    </lineage>
</organism>
<dbReference type="Proteomes" id="UP000019102">
    <property type="component" value="Unassembled WGS sequence"/>
</dbReference>
<gene>
    <name evidence="1" type="ORF">JCM21714_4639</name>
</gene>
<dbReference type="RefSeq" id="WP_158413556.1">
    <property type="nucleotide sequence ID" value="NZ_BAVS01000056.1"/>
</dbReference>
<evidence type="ECO:0000313" key="2">
    <source>
        <dbReference type="Proteomes" id="UP000019102"/>
    </source>
</evidence>
<protein>
    <submittedName>
        <fullName evidence="1">Uncharacterized protein</fullName>
    </submittedName>
</protein>
<reference evidence="1 2" key="1">
    <citation type="journal article" date="2014" name="Genome Announc.">
        <title>Draft Genome Sequence of the Boron-Tolerant and Moderately Halotolerant Bacterium Gracilibacillus boraciitolerans JCM 21714T.</title>
        <authorList>
            <person name="Ahmed I."/>
            <person name="Oshima K."/>
            <person name="Suda W."/>
            <person name="Kitamura K."/>
            <person name="Iida T."/>
            <person name="Ohmori Y."/>
            <person name="Fujiwara T."/>
            <person name="Hattori M."/>
            <person name="Ohkuma M."/>
        </authorList>
    </citation>
    <scope>NUCLEOTIDE SEQUENCE [LARGE SCALE GENOMIC DNA]</scope>
    <source>
        <strain evidence="1 2">JCM 21714</strain>
    </source>
</reference>
<accession>W4VQV9</accession>
<evidence type="ECO:0000313" key="1">
    <source>
        <dbReference type="EMBL" id="GAE95403.1"/>
    </source>
</evidence>
<proteinExistence type="predicted"/>
<dbReference type="AlphaFoldDB" id="W4VQV9"/>
<dbReference type="EMBL" id="BAVS01000056">
    <property type="protein sequence ID" value="GAE95403.1"/>
    <property type="molecule type" value="Genomic_DNA"/>
</dbReference>